<proteinExistence type="predicted"/>
<evidence type="ECO:0000313" key="2">
    <source>
        <dbReference type="Proteomes" id="UP000054776"/>
    </source>
</evidence>
<comment type="caution">
    <text evidence="1">The sequence shown here is derived from an EMBL/GenBank/DDBJ whole genome shotgun (WGS) entry which is preliminary data.</text>
</comment>
<dbReference type="OrthoDB" id="5926354at2759"/>
<keyword evidence="2" id="KW-1185">Reference proteome</keyword>
<organism evidence="1 2">
    <name type="scientific">Trichinella spiralis</name>
    <name type="common">Trichina worm</name>
    <dbReference type="NCBI Taxonomy" id="6334"/>
    <lineage>
        <taxon>Eukaryota</taxon>
        <taxon>Metazoa</taxon>
        <taxon>Ecdysozoa</taxon>
        <taxon>Nematoda</taxon>
        <taxon>Enoplea</taxon>
        <taxon>Dorylaimia</taxon>
        <taxon>Trichinellida</taxon>
        <taxon>Trichinellidae</taxon>
        <taxon>Trichinella</taxon>
    </lineage>
</organism>
<gene>
    <name evidence="1" type="ORF">T01_1717</name>
</gene>
<name>A0A0V1BTN1_TRISP</name>
<dbReference type="Proteomes" id="UP000054776">
    <property type="component" value="Unassembled WGS sequence"/>
</dbReference>
<reference evidence="1 2" key="1">
    <citation type="submission" date="2015-01" db="EMBL/GenBank/DDBJ databases">
        <title>Evolution of Trichinella species and genotypes.</title>
        <authorList>
            <person name="Korhonen P.K."/>
            <person name="Edoardo P."/>
            <person name="Giuseppe L.R."/>
            <person name="Gasser R.B."/>
        </authorList>
    </citation>
    <scope>NUCLEOTIDE SEQUENCE [LARGE SCALE GENOMIC DNA]</scope>
    <source>
        <strain evidence="1">ISS3</strain>
    </source>
</reference>
<dbReference type="AlphaFoldDB" id="A0A0V1BTN1"/>
<dbReference type="EMBL" id="JYDH01000012">
    <property type="protein sequence ID" value="KRY40489.1"/>
    <property type="molecule type" value="Genomic_DNA"/>
</dbReference>
<sequence length="101" mass="12037">MLKMNKPSIQTRLVVDNERLSITMEYFNRFPIFRAGKGEKCQWYPAGKEERAVEVICYQFRKLLRVLLKYSGLHAHYKYQRRIIDALTELTRILSSVSFSF</sequence>
<dbReference type="InParanoid" id="A0A0V1BTN1"/>
<accession>A0A0V1BTN1</accession>
<protein>
    <submittedName>
        <fullName evidence="1">Uncharacterized protein</fullName>
    </submittedName>
</protein>
<evidence type="ECO:0000313" key="1">
    <source>
        <dbReference type="EMBL" id="KRY40489.1"/>
    </source>
</evidence>